<feature type="domain" description="Ty3 transposon capsid-like protein" evidence="2">
    <location>
        <begin position="122"/>
        <end position="260"/>
    </location>
</feature>
<dbReference type="Ensembl" id="ENSFHET00000026902.1">
    <property type="protein sequence ID" value="ENSFHEP00000018038.1"/>
    <property type="gene ID" value="ENSFHEG00000019853.1"/>
</dbReference>
<accession>A0A3Q2PVX6</accession>
<name>A0A3Q2PVX6_FUNHE</name>
<dbReference type="GeneTree" id="ENSGT00950000183173"/>
<evidence type="ECO:0000259" key="2">
    <source>
        <dbReference type="Pfam" id="PF19259"/>
    </source>
</evidence>
<protein>
    <recommendedName>
        <fullName evidence="2">Ty3 transposon capsid-like protein domain-containing protein</fullName>
    </recommendedName>
</protein>
<reference evidence="3" key="1">
    <citation type="submission" date="2025-08" db="UniProtKB">
        <authorList>
            <consortium name="Ensembl"/>
        </authorList>
    </citation>
    <scope>IDENTIFICATION</scope>
</reference>
<sequence>DFPKLDARVLPCLKPNMTEKHSGQRDPAETFGRALIVQQDQIRGLEAAVMSMRGELQGFAAQLNQLTGALSVNPQPSAPAPPDPAPVPASSVAPPPVPKNNSPCPEKFSGDSGDCGSFLFQCSLVFNHSSNLFPHDDSKISYVLRLITGRALKWAKSRFSAYQHFDCSFPEFMNEFKMFFSAESDVVQDSRRLLGIKQRGRRLSDFAVEFRTLAAAAGWEQRALKTVFFQAVDEPLKDELARLEEPTTLNELISLAIRLDNRIRSRSRGRMERPLPVRAPLPERNPIRPSPSPPSPPEPMQLGRVRLSQTERQQRMDARLCIYCASPDHYIASCPERPKDSARRV</sequence>
<dbReference type="Proteomes" id="UP000265000">
    <property type="component" value="Unplaced"/>
</dbReference>
<dbReference type="InterPro" id="IPR032567">
    <property type="entry name" value="RTL1-rel"/>
</dbReference>
<keyword evidence="4" id="KW-1185">Reference proteome</keyword>
<feature type="compositionally biased region" description="Pro residues" evidence="1">
    <location>
        <begin position="288"/>
        <end position="299"/>
    </location>
</feature>
<organism evidence="3 4">
    <name type="scientific">Fundulus heteroclitus</name>
    <name type="common">Killifish</name>
    <name type="synonym">Mummichog</name>
    <dbReference type="NCBI Taxonomy" id="8078"/>
    <lineage>
        <taxon>Eukaryota</taxon>
        <taxon>Metazoa</taxon>
        <taxon>Chordata</taxon>
        <taxon>Craniata</taxon>
        <taxon>Vertebrata</taxon>
        <taxon>Euteleostomi</taxon>
        <taxon>Actinopterygii</taxon>
        <taxon>Neopterygii</taxon>
        <taxon>Teleostei</taxon>
        <taxon>Neoteleostei</taxon>
        <taxon>Acanthomorphata</taxon>
        <taxon>Ovalentaria</taxon>
        <taxon>Atherinomorphae</taxon>
        <taxon>Cyprinodontiformes</taxon>
        <taxon>Fundulidae</taxon>
        <taxon>Fundulus</taxon>
    </lineage>
</organism>
<dbReference type="Pfam" id="PF19259">
    <property type="entry name" value="Ty3_capsid"/>
    <property type="match status" value="1"/>
</dbReference>
<feature type="compositionally biased region" description="Pro residues" evidence="1">
    <location>
        <begin position="76"/>
        <end position="98"/>
    </location>
</feature>
<feature type="region of interest" description="Disordered" evidence="1">
    <location>
        <begin position="269"/>
        <end position="302"/>
    </location>
</feature>
<dbReference type="InterPro" id="IPR045358">
    <property type="entry name" value="Ty3_capsid"/>
</dbReference>
<reference evidence="3" key="2">
    <citation type="submission" date="2025-09" db="UniProtKB">
        <authorList>
            <consortium name="Ensembl"/>
        </authorList>
    </citation>
    <scope>IDENTIFICATION</scope>
</reference>
<proteinExistence type="predicted"/>
<evidence type="ECO:0000313" key="3">
    <source>
        <dbReference type="Ensembl" id="ENSFHEP00000018038.1"/>
    </source>
</evidence>
<dbReference type="PANTHER" id="PTHR15503:SF36">
    <property type="entry name" value="RETROTRANSPOSON GAG-LIKE PROTEIN 5"/>
    <property type="match status" value="1"/>
</dbReference>
<evidence type="ECO:0000313" key="4">
    <source>
        <dbReference type="Proteomes" id="UP000265000"/>
    </source>
</evidence>
<dbReference type="AlphaFoldDB" id="A0A3Q2PVX6"/>
<dbReference type="PANTHER" id="PTHR15503">
    <property type="entry name" value="LDOC1 RELATED"/>
    <property type="match status" value="1"/>
</dbReference>
<dbReference type="STRING" id="8078.ENSFHEP00000018038"/>
<feature type="region of interest" description="Disordered" evidence="1">
    <location>
        <begin position="70"/>
        <end position="105"/>
    </location>
</feature>
<evidence type="ECO:0000256" key="1">
    <source>
        <dbReference type="SAM" id="MobiDB-lite"/>
    </source>
</evidence>